<dbReference type="Pfam" id="PF12904">
    <property type="entry name" value="Collagen_bind_2"/>
    <property type="match status" value="1"/>
</dbReference>
<protein>
    <submittedName>
        <fullName evidence="5">DUF5060 domain-containing protein</fullName>
    </submittedName>
</protein>
<feature type="domain" description="Putative collagen-binding" evidence="2">
    <location>
        <begin position="895"/>
        <end position="982"/>
    </location>
</feature>
<dbReference type="RefSeq" id="WP_230273107.1">
    <property type="nucleotide sequence ID" value="NZ_JAJKFW010000020.1"/>
</dbReference>
<dbReference type="InterPro" id="IPR024749">
    <property type="entry name" value="Collagen-bd_put"/>
</dbReference>
<evidence type="ECO:0000313" key="5">
    <source>
        <dbReference type="EMBL" id="MCC9642310.1"/>
    </source>
</evidence>
<dbReference type="InterPro" id="IPR032260">
    <property type="entry name" value="DUF5060"/>
</dbReference>
<accession>A0ABS8NFI7</accession>
<dbReference type="EMBL" id="JAJKFW010000020">
    <property type="protein sequence ID" value="MCC9642310.1"/>
    <property type="molecule type" value="Genomic_DNA"/>
</dbReference>
<evidence type="ECO:0000259" key="2">
    <source>
        <dbReference type="Pfam" id="PF12904"/>
    </source>
</evidence>
<keyword evidence="6" id="KW-1185">Reference proteome</keyword>
<evidence type="ECO:0000313" key="6">
    <source>
        <dbReference type="Proteomes" id="UP001430306"/>
    </source>
</evidence>
<evidence type="ECO:0000256" key="1">
    <source>
        <dbReference type="SAM" id="MobiDB-lite"/>
    </source>
</evidence>
<feature type="domain" description="DUF5060" evidence="3">
    <location>
        <begin position="392"/>
        <end position="473"/>
    </location>
</feature>
<feature type="region of interest" description="Disordered" evidence="1">
    <location>
        <begin position="184"/>
        <end position="204"/>
    </location>
</feature>
<feature type="region of interest" description="Disordered" evidence="1">
    <location>
        <begin position="1"/>
        <end position="42"/>
    </location>
</feature>
<dbReference type="InterPro" id="IPR013783">
    <property type="entry name" value="Ig-like_fold"/>
</dbReference>
<feature type="compositionally biased region" description="Polar residues" evidence="1">
    <location>
        <begin position="192"/>
        <end position="201"/>
    </location>
</feature>
<dbReference type="Pfam" id="PF17829">
    <property type="entry name" value="GH115_C"/>
    <property type="match status" value="1"/>
</dbReference>
<name>A0ABS8NFI7_9BACT</name>
<comment type="caution">
    <text evidence="5">The sequence shown here is derived from an EMBL/GenBank/DDBJ whole genome shotgun (WGS) entry which is preliminary data.</text>
</comment>
<dbReference type="Pfam" id="PF16586">
    <property type="entry name" value="DUF5060"/>
    <property type="match status" value="1"/>
</dbReference>
<proteinExistence type="predicted"/>
<evidence type="ECO:0000259" key="4">
    <source>
        <dbReference type="Pfam" id="PF17829"/>
    </source>
</evidence>
<dbReference type="InterPro" id="IPR041437">
    <property type="entry name" value="GH115_C"/>
</dbReference>
<feature type="domain" description="Gylcosyl hydrolase 115 C-terminal" evidence="4">
    <location>
        <begin position="41"/>
        <end position="180"/>
    </location>
</feature>
<feature type="region of interest" description="Disordered" evidence="1">
    <location>
        <begin position="352"/>
        <end position="383"/>
    </location>
</feature>
<reference evidence="5" key="1">
    <citation type="submission" date="2021-11" db="EMBL/GenBank/DDBJ databases">
        <title>Genome sequence.</title>
        <authorList>
            <person name="Sun Q."/>
        </authorList>
    </citation>
    <scope>NUCLEOTIDE SEQUENCE</scope>
    <source>
        <strain evidence="5">JC740</strain>
    </source>
</reference>
<organism evidence="5 6">
    <name type="scientific">Rhodopirellula halodulae</name>
    <dbReference type="NCBI Taxonomy" id="2894198"/>
    <lineage>
        <taxon>Bacteria</taxon>
        <taxon>Pseudomonadati</taxon>
        <taxon>Planctomycetota</taxon>
        <taxon>Planctomycetia</taxon>
        <taxon>Pirellulales</taxon>
        <taxon>Pirellulaceae</taxon>
        <taxon>Rhodopirellula</taxon>
    </lineage>
</organism>
<dbReference type="Gene3D" id="2.60.120.1620">
    <property type="match status" value="1"/>
</dbReference>
<evidence type="ECO:0000259" key="3">
    <source>
        <dbReference type="Pfam" id="PF16586"/>
    </source>
</evidence>
<gene>
    <name evidence="5" type="ORF">LOC71_08490</name>
</gene>
<dbReference type="Gene3D" id="2.60.40.10">
    <property type="entry name" value="Immunoglobulins"/>
    <property type="match status" value="1"/>
</dbReference>
<sequence>MKVEAEDYASQSQTEKRAFHLVTQDEQPSIQPDGDPSHAKHASGGAYLEILPDTRRTHADKLIRGTNFSPEPGQMAVLTYRVKFNTPGRYYVWVRAYSTGSEDNGLHVGLNGQWPETGQRLQWCQGKHSWYWDSKQRTEAQHCGEPGKIYLEIKEPGEHTIHFSMREDGFEFDQWLMTTDRNFKRPAASPSGKPQQNTAKETLTLPAKSFQTENSGYYVDQGKWLAINPDRNKTAAAQKVFPFPSGHYDVTLKAVGENDGQSTYKLSADKEVLGTFTCPLASDTFQEGNKFHKTFADVQITDGAELEVSSTIASADGQEYSRARWSGLTFTPADEVTAKAVAQFVKNNPNDAVAKNAKRDGSPTKPVSAAPLHLPRKADGDGSVQITGEKRLWHKVTLTLNGPYAHEQDNSPNPFTDHRMEVEFKHSSGKTYLVPGYFAADGDAANSSAEDGTQWRVNFAADETGKWDYTIRFLTGKHAAIDRDADAKSVSPFDGKTGSIQIGKSNKKGRDFRAHGRLQYVGKSHLQFAGSGEYFLKAGADAPETLLGYTEFDNTVAGKAKKVPLKTYQPHVGDWRGGNPTWKNGKGKGLIGAISYLAAKGCNAFSFLTYNAGGDGDNVWPFIQRDDKMHYDCSKLDQWGIVFEHGTHNGMYLHFKLQETENDDHRTGLGKSGYKPESLDGGKLGPQRKLYLREMIARFGHNLALNWNLSEETTQTTDEHLAMLNYIEAMDPYGHHRVLHTYPSQQDQKYDPLLGDKSNLTGVSLQNSHIKDTHWQTVKWSEKARSAGKPWVVAFDESGSAAHGQCPDLGYRGYDGRDKTGKMTYTQHEVRKQTLWGNFMGGGGGVEYYFGYQYEENDLKCEDWRSRDQSWDYCRIAIEFFQNNDIPFWSMINADELVGNSDHGNSKYCLAKSGEVYVVYLADGGTTSIDLSEADGEFQVHWYNPRIGGELQTGSIPAVAAGQSVLIGNPPSDEDQDWAILLRK</sequence>
<dbReference type="Gene3D" id="3.20.20.80">
    <property type="entry name" value="Glycosidases"/>
    <property type="match status" value="1"/>
</dbReference>
<dbReference type="Proteomes" id="UP001430306">
    <property type="component" value="Unassembled WGS sequence"/>
</dbReference>